<dbReference type="AlphaFoldDB" id="F0QRL0"/>
<accession>F0QRL0</accession>
<organism evidence="2 3">
    <name type="scientific">Mycoplasma suis (strain Illinois)</name>
    <dbReference type="NCBI Taxonomy" id="768700"/>
    <lineage>
        <taxon>Bacteria</taxon>
        <taxon>Bacillati</taxon>
        <taxon>Mycoplasmatota</taxon>
        <taxon>Mollicutes</taxon>
        <taxon>Mycoplasmataceae</taxon>
        <taxon>Mycoplasma</taxon>
    </lineage>
</organism>
<name>F0QRL0_MYCSL</name>
<sequence>MTIFLKGLLTLGLLVGSGGVVTGSYFFKEQLGLGNKRIGENSNSGVEAETVIQDASKGDSDRNRNSNEHAAEKSSKGKEQQENSSGGNSGSGNISSTDISRESLSSISGSPVTSKQS</sequence>
<evidence type="ECO:0000256" key="1">
    <source>
        <dbReference type="SAM" id="MobiDB-lite"/>
    </source>
</evidence>
<keyword evidence="3" id="KW-1185">Reference proteome</keyword>
<dbReference type="EMBL" id="CP002525">
    <property type="protein sequence ID" value="ADX98130.1"/>
    <property type="molecule type" value="Genomic_DNA"/>
</dbReference>
<dbReference type="HOGENOM" id="CLU_2082220_0_0_14"/>
<protein>
    <submittedName>
        <fullName evidence="2">Uncharacterized protein</fullName>
    </submittedName>
</protein>
<dbReference type="STRING" id="768700.MSU_0598"/>
<evidence type="ECO:0000313" key="2">
    <source>
        <dbReference type="EMBL" id="ADX98130.1"/>
    </source>
</evidence>
<evidence type="ECO:0000313" key="3">
    <source>
        <dbReference type="Proteomes" id="UP000007484"/>
    </source>
</evidence>
<feature type="compositionally biased region" description="Basic and acidic residues" evidence="1">
    <location>
        <begin position="56"/>
        <end position="81"/>
    </location>
</feature>
<dbReference type="Proteomes" id="UP000007484">
    <property type="component" value="Chromosome"/>
</dbReference>
<proteinExistence type="predicted"/>
<feature type="compositionally biased region" description="Low complexity" evidence="1">
    <location>
        <begin position="83"/>
        <end position="110"/>
    </location>
</feature>
<reference evidence="2 3" key="1">
    <citation type="journal article" date="2011" name="J. Bacteriol.">
        <title>Complete genome sequences of two hemotropic Mycoplasmas, Mycoplasma haemofelis strain Ohio2 and Mycoplasma suis strain Illinois.</title>
        <authorList>
            <person name="Messick J.B."/>
            <person name="Santos A.P."/>
            <person name="Guimaraes A.M."/>
        </authorList>
    </citation>
    <scope>NUCLEOTIDE SEQUENCE [LARGE SCALE GENOMIC DNA]</scope>
    <source>
        <strain evidence="2 3">Illinois</strain>
    </source>
</reference>
<gene>
    <name evidence="2" type="ordered locus">MSU_0598</name>
</gene>
<dbReference type="RefSeq" id="WP_013609977.1">
    <property type="nucleotide sequence ID" value="NC_015155.1"/>
</dbReference>
<feature type="region of interest" description="Disordered" evidence="1">
    <location>
        <begin position="37"/>
        <end position="117"/>
    </location>
</feature>
<dbReference type="KEGG" id="mss:MSU_0598"/>